<accession>A0A164R737</accession>
<feature type="domain" description="B box-type" evidence="6">
    <location>
        <begin position="475"/>
        <end position="516"/>
    </location>
</feature>
<evidence type="ECO:0000256" key="1">
    <source>
        <dbReference type="ARBA" id="ARBA00011764"/>
    </source>
</evidence>
<comment type="caution">
    <text evidence="7">The sequence shown here is derived from an EMBL/GenBank/DDBJ whole genome shotgun (WGS) entry which is preliminary data.</text>
</comment>
<feature type="compositionally biased region" description="Low complexity" evidence="5">
    <location>
        <begin position="184"/>
        <end position="201"/>
    </location>
</feature>
<evidence type="ECO:0000313" key="7">
    <source>
        <dbReference type="EMBL" id="KZS08381.1"/>
    </source>
</evidence>
<evidence type="ECO:0000259" key="6">
    <source>
        <dbReference type="PROSITE" id="PS50119"/>
    </source>
</evidence>
<dbReference type="AlphaFoldDB" id="A0A164R737"/>
<organism evidence="7 8">
    <name type="scientific">Daphnia magna</name>
    <dbReference type="NCBI Taxonomy" id="35525"/>
    <lineage>
        <taxon>Eukaryota</taxon>
        <taxon>Metazoa</taxon>
        <taxon>Ecdysozoa</taxon>
        <taxon>Arthropoda</taxon>
        <taxon>Crustacea</taxon>
        <taxon>Branchiopoda</taxon>
        <taxon>Diplostraca</taxon>
        <taxon>Cladocera</taxon>
        <taxon>Anomopoda</taxon>
        <taxon>Daphniidae</taxon>
        <taxon>Daphnia</taxon>
    </lineage>
</organism>
<gene>
    <name evidence="7" type="ORF">APZ42_027689</name>
</gene>
<dbReference type="InterPro" id="IPR000315">
    <property type="entry name" value="Znf_B-box"/>
</dbReference>
<evidence type="ECO:0000313" key="8">
    <source>
        <dbReference type="Proteomes" id="UP000076858"/>
    </source>
</evidence>
<keyword evidence="4" id="KW-0862">Zinc</keyword>
<protein>
    <recommendedName>
        <fullName evidence="2">Regulatory protein zeste</fullName>
    </recommendedName>
</protein>
<evidence type="ECO:0000256" key="4">
    <source>
        <dbReference type="PROSITE-ProRule" id="PRU00024"/>
    </source>
</evidence>
<dbReference type="OrthoDB" id="6370150at2759"/>
<comment type="function">
    <text evidence="3">Involved in transvection phenomena (= synapsis-dependent gene expression), where the synaptic pairing of chromosomes carrying genes with which zeste interacts influences the expression of these genes. Zeste binds to DNA and stimulates transcription from a nearby promoter.</text>
</comment>
<dbReference type="InterPro" id="IPR028002">
    <property type="entry name" value="Myb_DNA-bind_5"/>
</dbReference>
<dbReference type="Proteomes" id="UP000076858">
    <property type="component" value="Unassembled WGS sequence"/>
</dbReference>
<keyword evidence="8" id="KW-1185">Reference proteome</keyword>
<dbReference type="Pfam" id="PF13873">
    <property type="entry name" value="Myb_DNA-bind_5"/>
    <property type="match status" value="1"/>
</dbReference>
<evidence type="ECO:0000256" key="3">
    <source>
        <dbReference type="ARBA" id="ARBA00025466"/>
    </source>
</evidence>
<evidence type="ECO:0000256" key="5">
    <source>
        <dbReference type="SAM" id="MobiDB-lite"/>
    </source>
</evidence>
<keyword evidence="4" id="KW-0479">Metal-binding</keyword>
<name>A0A164R737_9CRUS</name>
<comment type="subunit">
    <text evidence="1">Self-associates forming complexes of several hundred monomers.</text>
</comment>
<evidence type="ECO:0000256" key="2">
    <source>
        <dbReference type="ARBA" id="ARBA00016807"/>
    </source>
</evidence>
<dbReference type="EMBL" id="LRGB01002227">
    <property type="protein sequence ID" value="KZS08381.1"/>
    <property type="molecule type" value="Genomic_DNA"/>
</dbReference>
<keyword evidence="4" id="KW-0863">Zinc-finger</keyword>
<dbReference type="PROSITE" id="PS50119">
    <property type="entry name" value="ZF_BBOX"/>
    <property type="match status" value="1"/>
</dbReference>
<dbReference type="GO" id="GO:0008270">
    <property type="term" value="F:zinc ion binding"/>
    <property type="evidence" value="ECO:0007669"/>
    <property type="project" value="UniProtKB-KW"/>
</dbReference>
<feature type="region of interest" description="Disordered" evidence="5">
    <location>
        <begin position="169"/>
        <end position="251"/>
    </location>
</feature>
<proteinExistence type="predicted"/>
<sequence length="516" mass="58640">MLFRPDYNDVIEAFDSGVSREAKTAAWESIAHVLRTSFAESKPRSVEELKRKWNNLETAVKKDIGWCPSISAEATVPETSHNFKKDNPCLPGEIIPGSCDSETLDEKSLKSLYDQVQRGESRLQDIDFEVTDEMEGVVGDIEEGLDVIGRREEEDRQSEQYSSYYYHRRYYYDGPGSPPEVQQPSPSTYSRRSRSRSPPNSRDSRKRLGKRKRDLSPERRSARLQQLASRKGPTEPEQSTSNPLVVQGRPEVSPTVSKVDALAKAVVSKQVIRHLTKWISNGLSTTESKTIQGDYKLEFEKNSFSLNPPVLDDWMAHRVKNGSKLKLVGVAEKLWLSAQLKVMDIATPLISLYANLLQSAEHQKHGPVIQALKAALQQWARAYYHISRRSRHNVLSATLKHFYSSLSYLTILVISFGFWETMEPMTTDTGVPLVLKYDYQETQTIWKTRMDTQDQLWSKNRTSLYQSIVESLPVCKEAACSNCRRLGSTTVKCQTCRTHLCAACDKVVHSKTITHQ</sequence>
<feature type="compositionally biased region" description="Basic residues" evidence="5">
    <location>
        <begin position="204"/>
        <end position="213"/>
    </location>
</feature>
<reference evidence="7 8" key="1">
    <citation type="submission" date="2016-03" db="EMBL/GenBank/DDBJ databases">
        <title>EvidentialGene: Evidence-directed Construction of Genes on Genomes.</title>
        <authorList>
            <person name="Gilbert D.G."/>
            <person name="Choi J.-H."/>
            <person name="Mockaitis K."/>
            <person name="Colbourne J."/>
            <person name="Pfrender M."/>
        </authorList>
    </citation>
    <scope>NUCLEOTIDE SEQUENCE [LARGE SCALE GENOMIC DNA]</scope>
    <source>
        <strain evidence="7 8">Xinb3</strain>
        <tissue evidence="7">Complete organism</tissue>
    </source>
</reference>